<evidence type="ECO:0000313" key="7">
    <source>
        <dbReference type="EMBL" id="TNJ64014.1"/>
    </source>
</evidence>
<accession>A0A5C4T4P6</accession>
<sequence length="367" mass="42107">MLRAIIVDDEELSVKRLKSLLSESGEIGACPAFLDPWEAYEFVKANPIDVAFLDISMPEINGMELSGLLQALDDSIHIVFVTGHDEYAVQAFDKSALDYLLKPVTAERLSNTLGRIGKKRRNAVVEPSLTVLLFNGLKIYGQERDNKPLKLRSPKTEELFAFLVCKGAVSREEIIDTLWSGLETDKALKNLNSTLYYIRKALSTSKIDNCILAGRHEIAIDESGVWCDLYEFERLLKQVRLAPEHNAELFKQAEVLYTGELLKGKAYEWASEKTRQLERHYIELLEAAARFHIEMNEPQQSLYYFCEILKLDAIREDIHHEAIRLYAELGRKNEAFRQYRMLEDVLEKELGTKPDSRITRFITKMGE</sequence>
<dbReference type="GO" id="GO:0006355">
    <property type="term" value="P:regulation of DNA-templated transcription"/>
    <property type="evidence" value="ECO:0007669"/>
    <property type="project" value="InterPro"/>
</dbReference>
<dbReference type="Gene3D" id="1.10.10.10">
    <property type="entry name" value="Winged helix-like DNA-binding domain superfamily/Winged helix DNA-binding domain"/>
    <property type="match status" value="1"/>
</dbReference>
<keyword evidence="4" id="KW-0804">Transcription</keyword>
<proteinExistence type="predicted"/>
<evidence type="ECO:0000256" key="5">
    <source>
        <dbReference type="PROSITE-ProRule" id="PRU00169"/>
    </source>
</evidence>
<evidence type="ECO:0000259" key="6">
    <source>
        <dbReference type="PROSITE" id="PS50110"/>
    </source>
</evidence>
<organism evidence="7 8">
    <name type="scientific">Paenibacillus hemerocallicola</name>
    <dbReference type="NCBI Taxonomy" id="1172614"/>
    <lineage>
        <taxon>Bacteria</taxon>
        <taxon>Bacillati</taxon>
        <taxon>Bacillota</taxon>
        <taxon>Bacilli</taxon>
        <taxon>Bacillales</taxon>
        <taxon>Paenibacillaceae</taxon>
        <taxon>Paenibacillus</taxon>
    </lineage>
</organism>
<keyword evidence="2" id="KW-0805">Transcription regulation</keyword>
<dbReference type="RefSeq" id="WP_139604418.1">
    <property type="nucleotide sequence ID" value="NZ_VDCQ01000034.1"/>
</dbReference>
<dbReference type="Pfam" id="PF00072">
    <property type="entry name" value="Response_reg"/>
    <property type="match status" value="1"/>
</dbReference>
<dbReference type="SMART" id="SM00448">
    <property type="entry name" value="REC"/>
    <property type="match status" value="1"/>
</dbReference>
<dbReference type="GO" id="GO:0000160">
    <property type="term" value="P:phosphorelay signal transduction system"/>
    <property type="evidence" value="ECO:0007669"/>
    <property type="project" value="UniProtKB-KW"/>
</dbReference>
<gene>
    <name evidence="7" type="ORF">FE784_22130</name>
</gene>
<dbReference type="GO" id="GO:0003677">
    <property type="term" value="F:DNA binding"/>
    <property type="evidence" value="ECO:0007669"/>
    <property type="project" value="UniProtKB-KW"/>
</dbReference>
<protein>
    <submittedName>
        <fullName evidence="7">Response regulator</fullName>
    </submittedName>
</protein>
<evidence type="ECO:0000256" key="4">
    <source>
        <dbReference type="ARBA" id="ARBA00023163"/>
    </source>
</evidence>
<dbReference type="Pfam" id="PF03704">
    <property type="entry name" value="BTAD"/>
    <property type="match status" value="1"/>
</dbReference>
<dbReference type="InterPro" id="IPR001789">
    <property type="entry name" value="Sig_transdc_resp-reg_receiver"/>
</dbReference>
<evidence type="ECO:0000256" key="3">
    <source>
        <dbReference type="ARBA" id="ARBA00023125"/>
    </source>
</evidence>
<feature type="modified residue" description="4-aspartylphosphate" evidence="5">
    <location>
        <position position="54"/>
    </location>
</feature>
<evidence type="ECO:0000313" key="8">
    <source>
        <dbReference type="Proteomes" id="UP000307943"/>
    </source>
</evidence>
<dbReference type="SUPFAM" id="SSF48452">
    <property type="entry name" value="TPR-like"/>
    <property type="match status" value="1"/>
</dbReference>
<keyword evidence="1" id="KW-0902">Two-component regulatory system</keyword>
<dbReference type="InterPro" id="IPR011990">
    <property type="entry name" value="TPR-like_helical_dom_sf"/>
</dbReference>
<feature type="domain" description="Response regulatory" evidence="6">
    <location>
        <begin position="3"/>
        <end position="117"/>
    </location>
</feature>
<reference evidence="7 8" key="1">
    <citation type="submission" date="2019-05" db="EMBL/GenBank/DDBJ databases">
        <title>We sequenced the genome of Paenibacillus hemerocallicola KCTC 33185 for further insight into its adaptation and study the phylogeny of Paenibacillus.</title>
        <authorList>
            <person name="Narsing Rao M.P."/>
        </authorList>
    </citation>
    <scope>NUCLEOTIDE SEQUENCE [LARGE SCALE GENOMIC DNA]</scope>
    <source>
        <strain evidence="7 8">KCTC 33185</strain>
    </source>
</reference>
<comment type="caution">
    <text evidence="7">The sequence shown here is derived from an EMBL/GenBank/DDBJ whole genome shotgun (WGS) entry which is preliminary data.</text>
</comment>
<dbReference type="SUPFAM" id="SSF46894">
    <property type="entry name" value="C-terminal effector domain of the bipartite response regulators"/>
    <property type="match status" value="1"/>
</dbReference>
<dbReference type="Gene3D" id="1.25.40.10">
    <property type="entry name" value="Tetratricopeptide repeat domain"/>
    <property type="match status" value="1"/>
</dbReference>
<name>A0A5C4T4P6_9BACL</name>
<keyword evidence="3" id="KW-0238">DNA-binding</keyword>
<dbReference type="InterPro" id="IPR036388">
    <property type="entry name" value="WH-like_DNA-bd_sf"/>
</dbReference>
<dbReference type="Proteomes" id="UP000307943">
    <property type="component" value="Unassembled WGS sequence"/>
</dbReference>
<dbReference type="PANTHER" id="PTHR35807">
    <property type="entry name" value="TRANSCRIPTIONAL REGULATOR REDD-RELATED"/>
    <property type="match status" value="1"/>
</dbReference>
<keyword evidence="5" id="KW-0597">Phosphoprotein</keyword>
<dbReference type="InterPro" id="IPR011006">
    <property type="entry name" value="CheY-like_superfamily"/>
</dbReference>
<evidence type="ECO:0000256" key="2">
    <source>
        <dbReference type="ARBA" id="ARBA00023015"/>
    </source>
</evidence>
<dbReference type="Gene3D" id="3.40.50.2300">
    <property type="match status" value="1"/>
</dbReference>
<keyword evidence="8" id="KW-1185">Reference proteome</keyword>
<dbReference type="InterPro" id="IPR016032">
    <property type="entry name" value="Sig_transdc_resp-reg_C-effctor"/>
</dbReference>
<dbReference type="PROSITE" id="PS50110">
    <property type="entry name" value="RESPONSE_REGULATORY"/>
    <property type="match status" value="1"/>
</dbReference>
<dbReference type="InterPro" id="IPR051677">
    <property type="entry name" value="AfsR-DnrI-RedD_regulator"/>
</dbReference>
<dbReference type="SMART" id="SM01043">
    <property type="entry name" value="BTAD"/>
    <property type="match status" value="1"/>
</dbReference>
<dbReference type="InterPro" id="IPR005158">
    <property type="entry name" value="BTAD"/>
</dbReference>
<dbReference type="AlphaFoldDB" id="A0A5C4T4P6"/>
<evidence type="ECO:0000256" key="1">
    <source>
        <dbReference type="ARBA" id="ARBA00023012"/>
    </source>
</evidence>
<dbReference type="SUPFAM" id="SSF52172">
    <property type="entry name" value="CheY-like"/>
    <property type="match status" value="1"/>
</dbReference>
<dbReference type="EMBL" id="VDCQ01000034">
    <property type="protein sequence ID" value="TNJ64014.1"/>
    <property type="molecule type" value="Genomic_DNA"/>
</dbReference>
<dbReference type="OrthoDB" id="3190595at2"/>